<reference evidence="1 2" key="1">
    <citation type="journal article" date="2010" name="PLoS Genet.">
        <title>Analysis of the Legionella longbeachae genome and transcriptome uncovers unique strategies to cause Legionnaires' disease.</title>
        <authorList>
            <person name="Cazalet C."/>
            <person name="Gomez-Valero L."/>
            <person name="Rusniok C."/>
            <person name="Lomma M."/>
            <person name="Dervins-Ravault D."/>
            <person name="Newton H."/>
            <person name="Sansom F."/>
            <person name="Jarraud S."/>
            <person name="Zidane N."/>
            <person name="Ma L."/>
            <person name="Bouchier C."/>
            <person name="Etienne J."/>
            <person name="Hartland E."/>
            <person name="Buchrieser C."/>
        </authorList>
    </citation>
    <scope>NUCLEOTIDE SEQUENCE [LARGE SCALE GENOMIC DNA]</scope>
    <source>
        <strain evidence="1 2">NSW150</strain>
    </source>
</reference>
<proteinExistence type="predicted"/>
<dbReference type="GeneID" id="40927106"/>
<dbReference type="eggNOG" id="ENOG5030BTS">
    <property type="taxonomic scope" value="Bacteria"/>
</dbReference>
<gene>
    <name evidence="1" type="ordered locus">LLO_2912</name>
</gene>
<dbReference type="EMBL" id="FN650140">
    <property type="protein sequence ID" value="CBJ13351.1"/>
    <property type="molecule type" value="Genomic_DNA"/>
</dbReference>
<evidence type="ECO:0000313" key="1">
    <source>
        <dbReference type="EMBL" id="CBJ13351.1"/>
    </source>
</evidence>
<sequence>MNRYSLYKKVKIDFAIPGFDMEQQGLIVNLQLVAIPSSHFRVKASGSIAKSLEGSFIRVIEIMSSLKESWNCLESYQYTLKSFNENYRVKDTRSADLSLCIVALNVVRNHKQMKSISRYIGTGTLRIDGSFNQTLLEAVKEKAALESAMTEKKFVNAKRCNHIFELEDLLNSF</sequence>
<dbReference type="KEGG" id="llo:LLO_2912"/>
<evidence type="ECO:0000313" key="2">
    <source>
        <dbReference type="Proteomes" id="UP000001060"/>
    </source>
</evidence>
<accession>D3HLN1</accession>
<dbReference type="RefSeq" id="WP_012979438.1">
    <property type="nucleotide sequence ID" value="NC_013861.1"/>
</dbReference>
<dbReference type="Proteomes" id="UP000001060">
    <property type="component" value="Chromosome"/>
</dbReference>
<protein>
    <submittedName>
        <fullName evidence="1">Uncharacterized protein</fullName>
    </submittedName>
</protein>
<keyword evidence="2" id="KW-1185">Reference proteome</keyword>
<name>D3HLN1_LEGLN</name>
<dbReference type="AlphaFoldDB" id="D3HLN1"/>
<dbReference type="STRING" id="661367.LLO_2912"/>
<organism evidence="1 2">
    <name type="scientific">Legionella longbeachae serogroup 1 (strain NSW150)</name>
    <dbReference type="NCBI Taxonomy" id="661367"/>
    <lineage>
        <taxon>Bacteria</taxon>
        <taxon>Pseudomonadati</taxon>
        <taxon>Pseudomonadota</taxon>
        <taxon>Gammaproteobacteria</taxon>
        <taxon>Legionellales</taxon>
        <taxon>Legionellaceae</taxon>
        <taxon>Legionella</taxon>
    </lineage>
</organism>
<dbReference type="OrthoDB" id="5638640at2"/>
<dbReference type="HOGENOM" id="CLU_1545713_0_0_6"/>